<gene>
    <name evidence="2" type="ORF">FCV91_09470</name>
</gene>
<dbReference type="GO" id="GO:0016706">
    <property type="term" value="F:2-oxoglutarate-dependent dioxygenase activity"/>
    <property type="evidence" value="ECO:0007669"/>
    <property type="project" value="UniProtKB-ARBA"/>
</dbReference>
<keyword evidence="2" id="KW-0223">Dioxygenase</keyword>
<dbReference type="Gene3D" id="2.60.120.620">
    <property type="entry name" value="q2cbj1_9rhob like domain"/>
    <property type="match status" value="1"/>
</dbReference>
<evidence type="ECO:0000313" key="2">
    <source>
        <dbReference type="EMBL" id="TKG09841.1"/>
    </source>
</evidence>
<dbReference type="InterPro" id="IPR008775">
    <property type="entry name" value="Phytyl_CoA_dOase-like"/>
</dbReference>
<dbReference type="SUPFAM" id="SSF51197">
    <property type="entry name" value="Clavaminate synthase-like"/>
    <property type="match status" value="1"/>
</dbReference>
<accession>A0A4U2AUL4</accession>
<comment type="caution">
    <text evidence="2">The sequence shown here is derived from an EMBL/GenBank/DDBJ whole genome shotgun (WGS) entry which is preliminary data.</text>
</comment>
<comment type="cofactor">
    <cofactor evidence="1">
        <name>Fe(2+)</name>
        <dbReference type="ChEBI" id="CHEBI:29033"/>
    </cofactor>
</comment>
<sequence>MEALKMEMSSFDNNGYLLLEELFSDYEIKSLKRAYNLDMRDSSFRKIHRCKSLDWVHSPSNVENYIEKRRDLLNEIKSIGCLLLGNDKDYVRLGIRIFNKSPDALGTNWHQDAAYIKERKNMRLNLWIPLDDVSKSNGTLRYIKGSHKQGLVPHHEDKNDASGSTIYIPGIVPSDSTTIDVKSGDAIIHHDLVIHSSHANNSQSVRQAIVIVIDSLPSQT</sequence>
<dbReference type="Pfam" id="PF05721">
    <property type="entry name" value="PhyH"/>
    <property type="match status" value="1"/>
</dbReference>
<protein>
    <submittedName>
        <fullName evidence="2">Phytanoyl-CoA dioxygenase family protein</fullName>
    </submittedName>
</protein>
<proteinExistence type="predicted"/>
<organism evidence="2 3">
    <name type="scientific">Vibrio lentus</name>
    <dbReference type="NCBI Taxonomy" id="136468"/>
    <lineage>
        <taxon>Bacteria</taxon>
        <taxon>Pseudomonadati</taxon>
        <taxon>Pseudomonadota</taxon>
        <taxon>Gammaproteobacteria</taxon>
        <taxon>Vibrionales</taxon>
        <taxon>Vibrionaceae</taxon>
        <taxon>Vibrio</taxon>
    </lineage>
</organism>
<dbReference type="EMBL" id="SYVO01000026">
    <property type="protein sequence ID" value="TKG09841.1"/>
    <property type="molecule type" value="Genomic_DNA"/>
</dbReference>
<evidence type="ECO:0000256" key="1">
    <source>
        <dbReference type="ARBA" id="ARBA00001954"/>
    </source>
</evidence>
<evidence type="ECO:0000313" key="3">
    <source>
        <dbReference type="Proteomes" id="UP000305840"/>
    </source>
</evidence>
<dbReference type="RefSeq" id="WP_099167122.1">
    <property type="nucleotide sequence ID" value="NZ_MCYA01000012.1"/>
</dbReference>
<dbReference type="PANTHER" id="PTHR20883:SF48">
    <property type="entry name" value="ECTOINE DIOXYGENASE"/>
    <property type="match status" value="1"/>
</dbReference>
<name>A0A4U2AUL4_9VIBR</name>
<reference evidence="2 3" key="1">
    <citation type="submission" date="2019-04" db="EMBL/GenBank/DDBJ databases">
        <title>A reverse ecology approach based on a biological definition of microbial populations.</title>
        <authorList>
            <person name="Arevalo P."/>
            <person name="Vaninsberghe D."/>
            <person name="Elsherbini J."/>
            <person name="Gore J."/>
            <person name="Polz M."/>
        </authorList>
    </citation>
    <scope>NUCLEOTIDE SEQUENCE [LARGE SCALE GENOMIC DNA]</scope>
    <source>
        <strain evidence="2 3">10N.222.48.A1</strain>
    </source>
</reference>
<dbReference type="PANTHER" id="PTHR20883">
    <property type="entry name" value="PHYTANOYL-COA DIOXYGENASE DOMAIN CONTAINING 1"/>
    <property type="match status" value="1"/>
</dbReference>
<dbReference type="GO" id="GO:0005506">
    <property type="term" value="F:iron ion binding"/>
    <property type="evidence" value="ECO:0007669"/>
    <property type="project" value="UniProtKB-ARBA"/>
</dbReference>
<dbReference type="Proteomes" id="UP000305840">
    <property type="component" value="Unassembled WGS sequence"/>
</dbReference>
<keyword evidence="2" id="KW-0560">Oxidoreductase</keyword>
<dbReference type="AlphaFoldDB" id="A0A4U2AUL4"/>